<proteinExistence type="predicted"/>
<dbReference type="InterPro" id="IPR035965">
    <property type="entry name" value="PAS-like_dom_sf"/>
</dbReference>
<accession>A0A4V3AN77</accession>
<evidence type="ECO:0000313" key="3">
    <source>
        <dbReference type="Proteomes" id="UP000295238"/>
    </source>
</evidence>
<keyword evidence="3" id="KW-1185">Reference proteome</keyword>
<evidence type="ECO:0000313" key="2">
    <source>
        <dbReference type="EMBL" id="TDK29919.1"/>
    </source>
</evidence>
<dbReference type="SUPFAM" id="SSF55785">
    <property type="entry name" value="PYP-like sensor domain (PAS domain)"/>
    <property type="match status" value="1"/>
</dbReference>
<dbReference type="AlphaFoldDB" id="A0A4V3AN77"/>
<organism evidence="2 3">
    <name type="scientific">Rhizobium deserti</name>
    <dbReference type="NCBI Taxonomy" id="2547961"/>
    <lineage>
        <taxon>Bacteria</taxon>
        <taxon>Pseudomonadati</taxon>
        <taxon>Pseudomonadota</taxon>
        <taxon>Alphaproteobacteria</taxon>
        <taxon>Hyphomicrobiales</taxon>
        <taxon>Rhizobiaceae</taxon>
        <taxon>Rhizobium/Agrobacterium group</taxon>
        <taxon>Rhizobium</taxon>
    </lineage>
</organism>
<dbReference type="OrthoDB" id="7905807at2"/>
<dbReference type="EMBL" id="SMTL01000009">
    <property type="protein sequence ID" value="TDK29919.1"/>
    <property type="molecule type" value="Genomic_DNA"/>
</dbReference>
<dbReference type="Pfam" id="PF08447">
    <property type="entry name" value="PAS_3"/>
    <property type="match status" value="1"/>
</dbReference>
<dbReference type="Proteomes" id="UP000295238">
    <property type="component" value="Unassembled WGS sequence"/>
</dbReference>
<dbReference type="InterPro" id="IPR000014">
    <property type="entry name" value="PAS"/>
</dbReference>
<sequence length="128" mass="14267">MNMQFDQVVRIFSPEEEPEEAGIYSWCLSSDRLYADTAVAGLFGLQSERTTRGLPISDYLARLHPADRAGAAKLISDAVKTGLPYRAEYRVLDALGHYRQVIALGRCFRDDAGDPTHYSGIIYPVDLL</sequence>
<comment type="caution">
    <text evidence="2">The sequence shown here is derived from an EMBL/GenBank/DDBJ whole genome shotgun (WGS) entry which is preliminary data.</text>
</comment>
<protein>
    <submittedName>
        <fullName evidence="2">Diguanylate cyclase</fullName>
    </submittedName>
</protein>
<dbReference type="CDD" id="cd00130">
    <property type="entry name" value="PAS"/>
    <property type="match status" value="1"/>
</dbReference>
<reference evidence="2 3" key="1">
    <citation type="submission" date="2019-03" db="EMBL/GenBank/DDBJ databases">
        <title>Rhizobium sp. nov., an bacterium isolated from biocrust in Mu Us Desert.</title>
        <authorList>
            <person name="Lixiong L."/>
        </authorList>
    </citation>
    <scope>NUCLEOTIDE SEQUENCE [LARGE SCALE GENOMIC DNA]</scope>
    <source>
        <strain evidence="2 3">SPY-1</strain>
    </source>
</reference>
<dbReference type="Gene3D" id="3.30.450.20">
    <property type="entry name" value="PAS domain"/>
    <property type="match status" value="1"/>
</dbReference>
<evidence type="ECO:0000259" key="1">
    <source>
        <dbReference type="Pfam" id="PF08447"/>
    </source>
</evidence>
<gene>
    <name evidence="2" type="ORF">E2F50_22275</name>
</gene>
<dbReference type="RefSeq" id="WP_133318385.1">
    <property type="nucleotide sequence ID" value="NZ_SMTL01000009.1"/>
</dbReference>
<name>A0A4V3AN77_9HYPH</name>
<dbReference type="InterPro" id="IPR013655">
    <property type="entry name" value="PAS_fold_3"/>
</dbReference>
<feature type="domain" description="PAS fold-3" evidence="1">
    <location>
        <begin position="33"/>
        <end position="122"/>
    </location>
</feature>